<dbReference type="Proteomes" id="UP001458880">
    <property type="component" value="Unassembled WGS sequence"/>
</dbReference>
<name>A0AAW1N6I3_POPJA</name>
<dbReference type="Pfam" id="PF11830">
    <property type="entry name" value="DUF3350"/>
    <property type="match status" value="1"/>
</dbReference>
<feature type="region of interest" description="Disordered" evidence="1">
    <location>
        <begin position="124"/>
        <end position="147"/>
    </location>
</feature>
<gene>
    <name evidence="3" type="ORF">QE152_g1460</name>
</gene>
<feature type="region of interest" description="Disordered" evidence="1">
    <location>
        <begin position="564"/>
        <end position="593"/>
    </location>
</feature>
<feature type="region of interest" description="Disordered" evidence="1">
    <location>
        <begin position="492"/>
        <end position="544"/>
    </location>
</feature>
<reference evidence="3 4" key="1">
    <citation type="journal article" date="2024" name="BMC Genomics">
        <title>De novo assembly and annotation of Popillia japonica's genome with initial clues to its potential as an invasive pest.</title>
        <authorList>
            <person name="Cucini C."/>
            <person name="Boschi S."/>
            <person name="Funari R."/>
            <person name="Cardaioli E."/>
            <person name="Iannotti N."/>
            <person name="Marturano G."/>
            <person name="Paoli F."/>
            <person name="Bruttini M."/>
            <person name="Carapelli A."/>
            <person name="Frati F."/>
            <person name="Nardi F."/>
        </authorList>
    </citation>
    <scope>NUCLEOTIDE SEQUENCE [LARGE SCALE GENOMIC DNA]</scope>
    <source>
        <strain evidence="3">DMR45628</strain>
    </source>
</reference>
<dbReference type="InterPro" id="IPR006020">
    <property type="entry name" value="PTB/PI_dom"/>
</dbReference>
<dbReference type="SMART" id="SM00462">
    <property type="entry name" value="PTB"/>
    <property type="match status" value="1"/>
</dbReference>
<proteinExistence type="predicted"/>
<dbReference type="CDD" id="cd01269">
    <property type="entry name" value="PTB_TBC1D1_like"/>
    <property type="match status" value="1"/>
</dbReference>
<feature type="domain" description="PID" evidence="2">
    <location>
        <begin position="67"/>
        <end position="335"/>
    </location>
</feature>
<dbReference type="Gene3D" id="2.30.29.30">
    <property type="entry name" value="Pleckstrin-homology domain (PH domain)/Phosphotyrosine-binding domain (PTB)"/>
    <property type="match status" value="1"/>
</dbReference>
<protein>
    <recommendedName>
        <fullName evidence="2">PID domain-containing protein</fullName>
    </recommendedName>
</protein>
<dbReference type="InterPro" id="IPR011993">
    <property type="entry name" value="PH-like_dom_sf"/>
</dbReference>
<accession>A0AAW1N6I3</accession>
<evidence type="ECO:0000313" key="4">
    <source>
        <dbReference type="Proteomes" id="UP001458880"/>
    </source>
</evidence>
<dbReference type="EMBL" id="JASPKY010000009">
    <property type="protein sequence ID" value="KAK9754149.1"/>
    <property type="molecule type" value="Genomic_DNA"/>
</dbReference>
<keyword evidence="4" id="KW-1185">Reference proteome</keyword>
<dbReference type="SUPFAM" id="SSF50729">
    <property type="entry name" value="PH domain-like"/>
    <property type="match status" value="1"/>
</dbReference>
<dbReference type="InterPro" id="IPR021785">
    <property type="entry name" value="DUF3350"/>
</dbReference>
<evidence type="ECO:0000256" key="1">
    <source>
        <dbReference type="SAM" id="MobiDB-lite"/>
    </source>
</evidence>
<organism evidence="3 4">
    <name type="scientific">Popillia japonica</name>
    <name type="common">Japanese beetle</name>
    <dbReference type="NCBI Taxonomy" id="7064"/>
    <lineage>
        <taxon>Eukaryota</taxon>
        <taxon>Metazoa</taxon>
        <taxon>Ecdysozoa</taxon>
        <taxon>Arthropoda</taxon>
        <taxon>Hexapoda</taxon>
        <taxon>Insecta</taxon>
        <taxon>Pterygota</taxon>
        <taxon>Neoptera</taxon>
        <taxon>Endopterygota</taxon>
        <taxon>Coleoptera</taxon>
        <taxon>Polyphaga</taxon>
        <taxon>Scarabaeiformia</taxon>
        <taxon>Scarabaeidae</taxon>
        <taxon>Rutelinae</taxon>
        <taxon>Popillia</taxon>
    </lineage>
</organism>
<dbReference type="AlphaFoldDB" id="A0AAW1N6I3"/>
<feature type="compositionally biased region" description="Polar residues" evidence="1">
    <location>
        <begin position="579"/>
        <end position="591"/>
    </location>
</feature>
<sequence>MIKIPALTLSQYTSSHSDASYLDKRTVTDLYQQMKESSSNSTATPGPIRSLSSAANLTSLCVDISPSSSNFFEVLYIGKIKVWNKKVPDTFIDDALEKFKIHDLEKSKSKLERLKTEINLRRGSVDSTASDTSSNRESSPLSNLQRSQSSVLTNLGVKSPDIDRKVLQSIRACDIDVDSKENSPAPQGDIDVDSKENSPAPQDLDAIRANRARTSSVSSVSSEKSDVQESARQIKITPADIDDHNRTMVLQVDRTDLRLISPDRKVILLHKHHKDVTTCIQGQVNSEHFGFIAKETSNSNIYIGFVFKCESSSVASEAVGAITQAFNNAETKNRPMVTSCDHCPMVWFHKLCCEVETLSDKKTQILIFRKIEQLDEEEQMVVLTKFRGVETDSIREQNEFLMMLLRAHCEMKQGRGVETDSIREQNEFLMMLLRAHCEMKQGRHVHDTVENRSEFLNQYLGGGNTIFMKAKRSLTSSFDNLLKRRASRDDFNPNLKEMTLPVNPILRENSPNESDSEGSMSRSSTAGSHSDLQENNSAPKDVTSTPVVKNLAIVEKPPKSPMLDIFLKVGSSPKPSPEEATSPSKQDSGSWRQAIFKRVVTPNKINKDERKRSREELRMLWKKSIHQAVLLIRMEKENARLKARQEETAVKRIKLEYDEMKSLDGACGRNRYTKPFS</sequence>
<comment type="caution">
    <text evidence="3">The sequence shown here is derived from an EMBL/GenBank/DDBJ whole genome shotgun (WGS) entry which is preliminary data.</text>
</comment>
<feature type="compositionally biased region" description="Polar residues" evidence="1">
    <location>
        <begin position="525"/>
        <end position="544"/>
    </location>
</feature>
<evidence type="ECO:0000313" key="3">
    <source>
        <dbReference type="EMBL" id="KAK9754149.1"/>
    </source>
</evidence>
<feature type="region of interest" description="Disordered" evidence="1">
    <location>
        <begin position="177"/>
        <end position="231"/>
    </location>
</feature>
<feature type="compositionally biased region" description="Polar residues" evidence="1">
    <location>
        <begin position="125"/>
        <end position="147"/>
    </location>
</feature>
<evidence type="ECO:0000259" key="2">
    <source>
        <dbReference type="SMART" id="SM00462"/>
    </source>
</evidence>